<organism evidence="1 2">
    <name type="scientific">Pleurodeles waltl</name>
    <name type="common">Iberian ribbed newt</name>
    <dbReference type="NCBI Taxonomy" id="8319"/>
    <lineage>
        <taxon>Eukaryota</taxon>
        <taxon>Metazoa</taxon>
        <taxon>Chordata</taxon>
        <taxon>Craniata</taxon>
        <taxon>Vertebrata</taxon>
        <taxon>Euteleostomi</taxon>
        <taxon>Amphibia</taxon>
        <taxon>Batrachia</taxon>
        <taxon>Caudata</taxon>
        <taxon>Salamandroidea</taxon>
        <taxon>Salamandridae</taxon>
        <taxon>Pleurodelinae</taxon>
        <taxon>Pleurodeles</taxon>
    </lineage>
</organism>
<evidence type="ECO:0000313" key="1">
    <source>
        <dbReference type="EMBL" id="KAJ1094318.1"/>
    </source>
</evidence>
<name>A0AAV7LZS3_PLEWA</name>
<comment type="caution">
    <text evidence="1">The sequence shown here is derived from an EMBL/GenBank/DDBJ whole genome shotgun (WGS) entry which is preliminary data.</text>
</comment>
<proteinExistence type="predicted"/>
<accession>A0AAV7LZS3</accession>
<gene>
    <name evidence="1" type="ORF">NDU88_007396</name>
</gene>
<sequence length="128" mass="14439">MMDEGAACCPEELFFRTQITKHKHLHVLLSLHLRVKATHDQEDTQRGACLTFRIPWGSAGRFVQRLEAPLIERGGSEEPLRARGAPAEGCKMAAPGLRPPWTCHESTDRRFVVLRSLLLKSSALLRLR</sequence>
<dbReference type="AlphaFoldDB" id="A0AAV7LZS3"/>
<reference evidence="1" key="1">
    <citation type="journal article" date="2022" name="bioRxiv">
        <title>Sequencing and chromosome-scale assembly of the giantPleurodeles waltlgenome.</title>
        <authorList>
            <person name="Brown T."/>
            <person name="Elewa A."/>
            <person name="Iarovenko S."/>
            <person name="Subramanian E."/>
            <person name="Araus A.J."/>
            <person name="Petzold A."/>
            <person name="Susuki M."/>
            <person name="Suzuki K.-i.T."/>
            <person name="Hayashi T."/>
            <person name="Toyoda A."/>
            <person name="Oliveira C."/>
            <person name="Osipova E."/>
            <person name="Leigh N.D."/>
            <person name="Simon A."/>
            <person name="Yun M.H."/>
        </authorList>
    </citation>
    <scope>NUCLEOTIDE SEQUENCE</scope>
    <source>
        <strain evidence="1">20211129_DDA</strain>
        <tissue evidence="1">Liver</tissue>
    </source>
</reference>
<evidence type="ECO:0000313" key="2">
    <source>
        <dbReference type="Proteomes" id="UP001066276"/>
    </source>
</evidence>
<dbReference type="EMBL" id="JANPWB010000015">
    <property type="protein sequence ID" value="KAJ1094318.1"/>
    <property type="molecule type" value="Genomic_DNA"/>
</dbReference>
<keyword evidence="2" id="KW-1185">Reference proteome</keyword>
<protein>
    <submittedName>
        <fullName evidence="1">Uncharacterized protein</fullName>
    </submittedName>
</protein>
<dbReference type="Proteomes" id="UP001066276">
    <property type="component" value="Chromosome 11"/>
</dbReference>